<dbReference type="GO" id="GO:0005886">
    <property type="term" value="C:plasma membrane"/>
    <property type="evidence" value="ECO:0007669"/>
    <property type="project" value="UniProtKB-SubCell"/>
</dbReference>
<dbReference type="STRING" id="7167.A0A182FFT1"/>
<evidence type="ECO:0000256" key="7">
    <source>
        <dbReference type="ARBA" id="ARBA00023224"/>
    </source>
</evidence>
<evidence type="ECO:0000313" key="9">
    <source>
        <dbReference type="EnsemblMetazoa" id="AALB005373-PA"/>
    </source>
</evidence>
<keyword evidence="7 8" id="KW-0807">Transducer</keyword>
<comment type="subcellular location">
    <subcellularLocation>
        <location evidence="1 8">Cell membrane</location>
        <topology evidence="1 8">Multi-pass membrane protein</topology>
    </subcellularLocation>
</comment>
<keyword evidence="3 8" id="KW-0812">Transmembrane</keyword>
<proteinExistence type="inferred from homology"/>
<organism evidence="9 10">
    <name type="scientific">Anopheles albimanus</name>
    <name type="common">New world malaria mosquito</name>
    <dbReference type="NCBI Taxonomy" id="7167"/>
    <lineage>
        <taxon>Eukaryota</taxon>
        <taxon>Metazoa</taxon>
        <taxon>Ecdysozoa</taxon>
        <taxon>Arthropoda</taxon>
        <taxon>Hexapoda</taxon>
        <taxon>Insecta</taxon>
        <taxon>Pterygota</taxon>
        <taxon>Neoptera</taxon>
        <taxon>Endopterygota</taxon>
        <taxon>Diptera</taxon>
        <taxon>Nematocera</taxon>
        <taxon>Culicoidea</taxon>
        <taxon>Culicidae</taxon>
        <taxon>Anophelinae</taxon>
        <taxon>Anopheles</taxon>
    </lineage>
</organism>
<feature type="transmembrane region" description="Helical" evidence="8">
    <location>
        <begin position="215"/>
        <end position="234"/>
    </location>
</feature>
<keyword evidence="6 8" id="KW-0675">Receptor</keyword>
<comment type="caution">
    <text evidence="8">Lacks conserved residue(s) required for the propagation of feature annotation.</text>
</comment>
<dbReference type="PANTHER" id="PTHR21143">
    <property type="entry name" value="INVERTEBRATE GUSTATORY RECEPTOR"/>
    <property type="match status" value="1"/>
</dbReference>
<feature type="transmembrane region" description="Helical" evidence="8">
    <location>
        <begin position="73"/>
        <end position="92"/>
    </location>
</feature>
<dbReference type="GO" id="GO:0030424">
    <property type="term" value="C:axon"/>
    <property type="evidence" value="ECO:0007669"/>
    <property type="project" value="TreeGrafter"/>
</dbReference>
<dbReference type="VEuPathDB" id="VectorBase:AALB20_030351"/>
<dbReference type="GO" id="GO:0030425">
    <property type="term" value="C:dendrite"/>
    <property type="evidence" value="ECO:0007669"/>
    <property type="project" value="TreeGrafter"/>
</dbReference>
<sequence length="312" mass="35659">MFRFRVKHYPFFNGLLYNLEILLALTNTLLITVGSRRFACMYDQVLQHFIEILQKSGNHVLGLDWISVWFNRMLIVSIGTFLLAIAIDWLSWQNVCMTLASICCVHLPTLVTAFTVGQYWFAVTFVLHACRRINGRMIDASLGKRCESANRVRLLESFRKQHSMFHELMIYINGGYGKVLLSITATIIVVVNVELLELYQYLRQGVGSVSNGSHVVYAVIWLLIHIGLLLLIVYPNHSMDHERRRTGLLLYEHFGASNKEENEALIRFSKQILHQREEYRACDIVPLNLSIIATLIGALSTGLAILIQFASN</sequence>
<dbReference type="Pfam" id="PF08395">
    <property type="entry name" value="7tm_7"/>
    <property type="match status" value="1"/>
</dbReference>
<evidence type="ECO:0000313" key="10">
    <source>
        <dbReference type="Proteomes" id="UP000069272"/>
    </source>
</evidence>
<dbReference type="EnsemblMetazoa" id="AALB005373-RA">
    <property type="protein sequence ID" value="AALB005373-PA"/>
    <property type="gene ID" value="AALB005373"/>
</dbReference>
<evidence type="ECO:0000256" key="3">
    <source>
        <dbReference type="ARBA" id="ARBA00022692"/>
    </source>
</evidence>
<dbReference type="Proteomes" id="UP000069272">
    <property type="component" value="Chromosome 3L"/>
</dbReference>
<comment type="function">
    <text evidence="8">Gustatory receptor which mediates acceptance or avoidance behavior, depending on its substrates.</text>
</comment>
<name>A0A182FFT1_ANOAL</name>
<accession>A0A182FFT1</accession>
<dbReference type="GO" id="GO:0008049">
    <property type="term" value="P:male courtship behavior"/>
    <property type="evidence" value="ECO:0007669"/>
    <property type="project" value="TreeGrafter"/>
</dbReference>
<evidence type="ECO:0000256" key="1">
    <source>
        <dbReference type="ARBA" id="ARBA00004651"/>
    </source>
</evidence>
<keyword evidence="2 8" id="KW-1003">Cell membrane</keyword>
<reference evidence="9" key="2">
    <citation type="submission" date="2022-08" db="UniProtKB">
        <authorList>
            <consortium name="EnsemblMetazoa"/>
        </authorList>
    </citation>
    <scope>IDENTIFICATION</scope>
    <source>
        <strain evidence="9">STECLA/ALBI9_A</strain>
    </source>
</reference>
<feature type="transmembrane region" description="Helical" evidence="8">
    <location>
        <begin position="98"/>
        <end position="127"/>
    </location>
</feature>
<dbReference type="GO" id="GO:0050909">
    <property type="term" value="P:sensory perception of taste"/>
    <property type="evidence" value="ECO:0007669"/>
    <property type="project" value="InterPro"/>
</dbReference>
<dbReference type="InterPro" id="IPR013604">
    <property type="entry name" value="7TM_chemorcpt"/>
</dbReference>
<keyword evidence="4 8" id="KW-1133">Transmembrane helix</keyword>
<feature type="transmembrane region" description="Helical" evidence="8">
    <location>
        <begin position="285"/>
        <end position="310"/>
    </location>
</feature>
<dbReference type="VEuPathDB" id="VectorBase:AALB005373"/>
<dbReference type="RefSeq" id="XP_035784469.1">
    <property type="nucleotide sequence ID" value="XM_035928576.1"/>
</dbReference>
<evidence type="ECO:0000256" key="8">
    <source>
        <dbReference type="RuleBase" id="RU363108"/>
    </source>
</evidence>
<feature type="transmembrane region" description="Helical" evidence="8">
    <location>
        <begin position="15"/>
        <end position="34"/>
    </location>
</feature>
<dbReference type="GO" id="GO:0007635">
    <property type="term" value="P:chemosensory behavior"/>
    <property type="evidence" value="ECO:0007669"/>
    <property type="project" value="TreeGrafter"/>
</dbReference>
<dbReference type="KEGG" id="aali:118462677"/>
<feature type="transmembrane region" description="Helical" evidence="8">
    <location>
        <begin position="168"/>
        <end position="195"/>
    </location>
</feature>
<evidence type="ECO:0000256" key="5">
    <source>
        <dbReference type="ARBA" id="ARBA00023136"/>
    </source>
</evidence>
<dbReference type="GO" id="GO:0043025">
    <property type="term" value="C:neuronal cell body"/>
    <property type="evidence" value="ECO:0007669"/>
    <property type="project" value="TreeGrafter"/>
</dbReference>
<protein>
    <recommendedName>
        <fullName evidence="8">Gustatory receptor</fullName>
    </recommendedName>
</protein>
<dbReference type="PANTHER" id="PTHR21143:SF134">
    <property type="entry name" value="GUSTATORY RECEPTOR"/>
    <property type="match status" value="1"/>
</dbReference>
<dbReference type="GeneID" id="118462677"/>
<evidence type="ECO:0000256" key="6">
    <source>
        <dbReference type="ARBA" id="ARBA00023170"/>
    </source>
</evidence>
<dbReference type="AlphaFoldDB" id="A0A182FFT1"/>
<evidence type="ECO:0000256" key="2">
    <source>
        <dbReference type="ARBA" id="ARBA00022475"/>
    </source>
</evidence>
<dbReference type="GO" id="GO:0007165">
    <property type="term" value="P:signal transduction"/>
    <property type="evidence" value="ECO:0007669"/>
    <property type="project" value="UniProtKB-KW"/>
</dbReference>
<reference evidence="9 10" key="1">
    <citation type="journal article" date="2017" name="G3 (Bethesda)">
        <title>The Physical Genome Mapping of Anopheles albimanus Corrected Scaffold Misassemblies and Identified Interarm Rearrangements in Genus Anopheles.</title>
        <authorList>
            <person name="Artemov G.N."/>
            <person name="Peery A.N."/>
            <person name="Jiang X."/>
            <person name="Tu Z."/>
            <person name="Stegniy V.N."/>
            <person name="Sharakhova M.V."/>
            <person name="Sharakhov I.V."/>
        </authorList>
    </citation>
    <scope>NUCLEOTIDE SEQUENCE [LARGE SCALE GENOMIC DNA]</scope>
    <source>
        <strain evidence="9 10">ALBI9_A</strain>
    </source>
</reference>
<dbReference type="OrthoDB" id="7765110at2759"/>
<evidence type="ECO:0000256" key="4">
    <source>
        <dbReference type="ARBA" id="ARBA00022989"/>
    </source>
</evidence>
<keyword evidence="5 8" id="KW-0472">Membrane</keyword>
<comment type="similarity">
    <text evidence="8">Belongs to the insect chemoreceptor superfamily. Gustatory receptor (GR) family.</text>
</comment>
<keyword evidence="10" id="KW-1185">Reference proteome</keyword>